<dbReference type="InterPro" id="IPR035067">
    <property type="entry name" value="V-type_ATPase_csu/dsu"/>
</dbReference>
<dbReference type="Proteomes" id="UP000516696">
    <property type="component" value="Chromosome"/>
</dbReference>
<sequence>MASYHQLNPLIRIKETTLLQMQDWQQLIAAESMDQVMAILQQTNYQRYLGADFSEKFEGYLDQEMLTTIQELAENVPDPDVLRLIMLPYTFHNLKVLTKEDVTGRDYSNLLIEDGFYTIDELRNAIQTGSSESIPSKVIETIQAVREYLEGSAVLQGIDIIYDRRFLHEQRRLAEKINIPALTHAVITGIDLTNITIAARCLLQKRSKSFMAAVLVSVGSIPKEDYLAFAETSFTDYLAFLKQTGYQEALLPLLQETTIDFAALALVKDDLVTQQFVAAEALGPMPLLAFLNAKTLEIQNLRLILVGKRSGFTEEELRERMRYYGS</sequence>
<gene>
    <name evidence="6" type="ORF">EGM181_09215</name>
    <name evidence="4" type="ORF">HWH42_13525</name>
    <name evidence="5" type="ORF">QRX88_15965</name>
</gene>
<name>A0A2K3QSJ5_ENTGA</name>
<proteinExistence type="inferred from homology"/>
<reference evidence="4 8" key="2">
    <citation type="submission" date="2020-06" db="EMBL/GenBank/DDBJ databases">
        <title>Crossreactivity between MHC class I-restricted antigens from cancer cells and an enterococcal bacteriophage.</title>
        <authorList>
            <person name="Fluckiger A."/>
            <person name="Daillere R."/>
            <person name="Sassi M."/>
            <person name="Cattoir V."/>
            <person name="Kroemer G."/>
            <person name="Zitvogel L."/>
        </authorList>
    </citation>
    <scope>NUCLEOTIDE SEQUENCE [LARGE SCALE GENOMIC DNA]</scope>
    <source>
        <strain evidence="4 8">EG4</strain>
    </source>
</reference>
<dbReference type="Gene3D" id="1.20.1690.10">
    <property type="entry name" value="V-type ATP synthase subunit C domain"/>
    <property type="match status" value="2"/>
</dbReference>
<reference evidence="6 7" key="1">
    <citation type="submission" date="2020-03" db="EMBL/GenBank/DDBJ databases">
        <title>Characterization of ganglioside-mimicking enterococci.</title>
        <authorList>
            <person name="Patry R.T."/>
            <person name="Nothaft H."/>
            <person name="Bridger R."/>
            <person name="Shajahan A."/>
            <person name="Huynh S."/>
            <person name="Sanchez S."/>
            <person name="Azadi P."/>
            <person name="Cooper K."/>
            <person name="Miller W.G."/>
            <person name="Parker C.T."/>
            <person name="Wells L."/>
            <person name="Szymanski C.M."/>
        </authorList>
    </citation>
    <scope>NUCLEOTIDE SEQUENCE [LARGE SCALE GENOMIC DNA]</scope>
    <source>
        <strain evidence="6 7">EGM181</strain>
    </source>
</reference>
<dbReference type="EMBL" id="CP050485">
    <property type="protein sequence ID" value="QOG27411.1"/>
    <property type="molecule type" value="Genomic_DNA"/>
</dbReference>
<dbReference type="Proteomes" id="UP000571857">
    <property type="component" value="Unassembled WGS sequence"/>
</dbReference>
<evidence type="ECO:0000256" key="1">
    <source>
        <dbReference type="ARBA" id="ARBA00006709"/>
    </source>
</evidence>
<dbReference type="GO" id="GO:0046961">
    <property type="term" value="F:proton-transporting ATPase activity, rotational mechanism"/>
    <property type="evidence" value="ECO:0007669"/>
    <property type="project" value="InterPro"/>
</dbReference>
<keyword evidence="2" id="KW-0813">Transport</keyword>
<evidence type="ECO:0000256" key="2">
    <source>
        <dbReference type="ARBA" id="ARBA00022448"/>
    </source>
</evidence>
<evidence type="ECO:0000313" key="9">
    <source>
        <dbReference type="Proteomes" id="UP001241571"/>
    </source>
</evidence>
<reference evidence="5 9" key="3">
    <citation type="submission" date="2023-06" db="EMBL/GenBank/DDBJ databases">
        <title>Acute promotion of culturable opportunistic pathogens and persistent increase of antibiotic resistance following antibiotic exposure in mouse gut microbiota.</title>
        <authorList>
            <person name="Li L."/>
            <person name="Wang B."/>
            <person name="Sun Y."/>
            <person name="Wang M."/>
            <person name="Xu H."/>
        </authorList>
    </citation>
    <scope>NUCLEOTIDE SEQUENCE [LARGE SCALE GENOMIC DNA]</scope>
    <source>
        <strain evidence="5 9">CRI2_2</strain>
    </source>
</reference>
<dbReference type="PANTHER" id="PTHR38682:SF1">
    <property type="entry name" value="V-TYPE ATP SYNTHASE SUBUNIT C"/>
    <property type="match status" value="1"/>
</dbReference>
<accession>A0A2K3QSJ5</accession>
<dbReference type="PANTHER" id="PTHR38682">
    <property type="entry name" value="V-TYPE ATP SYNTHASE SUBUNIT C"/>
    <property type="match status" value="1"/>
</dbReference>
<comment type="similarity">
    <text evidence="1">Belongs to the V-ATPase V0D/AC39 subunit family.</text>
</comment>
<dbReference type="GeneID" id="93224177"/>
<dbReference type="InterPro" id="IPR002843">
    <property type="entry name" value="ATPase_V0-cplx_csu/dsu"/>
</dbReference>
<evidence type="ECO:0000313" key="8">
    <source>
        <dbReference type="Proteomes" id="UP000571857"/>
    </source>
</evidence>
<dbReference type="Proteomes" id="UP001241571">
    <property type="component" value="Unassembled WGS sequence"/>
</dbReference>
<dbReference type="SUPFAM" id="SSF103486">
    <property type="entry name" value="V-type ATP synthase subunit C"/>
    <property type="match status" value="1"/>
</dbReference>
<evidence type="ECO:0000313" key="5">
    <source>
        <dbReference type="EMBL" id="MDL4937198.1"/>
    </source>
</evidence>
<protein>
    <submittedName>
        <fullName evidence="5">V-type ATPase subunit</fullName>
    </submittedName>
</protein>
<dbReference type="AlphaFoldDB" id="A0A2K3QSJ5"/>
<evidence type="ECO:0000256" key="3">
    <source>
        <dbReference type="ARBA" id="ARBA00023065"/>
    </source>
</evidence>
<dbReference type="RefSeq" id="WP_003126711.1">
    <property type="nucleotide sequence ID" value="NZ_BSYC01000001.1"/>
</dbReference>
<dbReference type="InterPro" id="IPR036079">
    <property type="entry name" value="ATPase_csu/dsu_sf"/>
</dbReference>
<dbReference type="Gene3D" id="1.10.132.50">
    <property type="entry name" value="ATP synthase (C/AC39) subunit, domain 3"/>
    <property type="match status" value="1"/>
</dbReference>
<dbReference type="EMBL" id="JABXJK010000075">
    <property type="protein sequence ID" value="MBA0973588.1"/>
    <property type="molecule type" value="Genomic_DNA"/>
</dbReference>
<keyword evidence="3" id="KW-0406">Ion transport</keyword>
<dbReference type="Pfam" id="PF01992">
    <property type="entry name" value="vATP-synt_AC39"/>
    <property type="match status" value="1"/>
</dbReference>
<evidence type="ECO:0000313" key="6">
    <source>
        <dbReference type="EMBL" id="QOG27411.1"/>
    </source>
</evidence>
<dbReference type="EMBL" id="JASUBT010000014">
    <property type="protein sequence ID" value="MDL4937198.1"/>
    <property type="molecule type" value="Genomic_DNA"/>
</dbReference>
<dbReference type="InterPro" id="IPR050873">
    <property type="entry name" value="V-ATPase_V0D/AC39_subunit"/>
</dbReference>
<evidence type="ECO:0000313" key="4">
    <source>
        <dbReference type="EMBL" id="MBA0973588.1"/>
    </source>
</evidence>
<organism evidence="5 9">
    <name type="scientific">Enterococcus gallinarum</name>
    <dbReference type="NCBI Taxonomy" id="1353"/>
    <lineage>
        <taxon>Bacteria</taxon>
        <taxon>Bacillati</taxon>
        <taxon>Bacillota</taxon>
        <taxon>Bacilli</taxon>
        <taxon>Lactobacillales</taxon>
        <taxon>Enterococcaceae</taxon>
        <taxon>Enterococcus</taxon>
    </lineage>
</organism>
<evidence type="ECO:0000313" key="7">
    <source>
        <dbReference type="Proteomes" id="UP000516696"/>
    </source>
</evidence>
<dbReference type="InterPro" id="IPR044911">
    <property type="entry name" value="V-type_ATPase_csu/dsu_dom_3"/>
</dbReference>